<proteinExistence type="predicted"/>
<organism evidence="3 4">
    <name type="scientific">Fretibacterium fastidiosum</name>
    <dbReference type="NCBI Taxonomy" id="651822"/>
    <lineage>
        <taxon>Bacteria</taxon>
        <taxon>Thermotogati</taxon>
        <taxon>Synergistota</taxon>
        <taxon>Synergistia</taxon>
        <taxon>Synergistales</taxon>
        <taxon>Aminobacteriaceae</taxon>
        <taxon>Fretibacterium</taxon>
    </lineage>
</organism>
<evidence type="ECO:0000259" key="2">
    <source>
        <dbReference type="Pfam" id="PF06808"/>
    </source>
</evidence>
<evidence type="ECO:0000313" key="4">
    <source>
        <dbReference type="Proteomes" id="UP000008957"/>
    </source>
</evidence>
<feature type="transmembrane region" description="Helical" evidence="1">
    <location>
        <begin position="347"/>
        <end position="363"/>
    </location>
</feature>
<dbReference type="PANTHER" id="PTHR43849">
    <property type="entry name" value="BLL3936 PROTEIN"/>
    <property type="match status" value="1"/>
</dbReference>
<keyword evidence="1" id="KW-1133">Transmembrane helix</keyword>
<feature type="transmembrane region" description="Helical" evidence="1">
    <location>
        <begin position="405"/>
        <end position="427"/>
    </location>
</feature>
<keyword evidence="1" id="KW-0812">Transmembrane</keyword>
<dbReference type="PANTHER" id="PTHR43849:SF2">
    <property type="entry name" value="BLL3936 PROTEIN"/>
    <property type="match status" value="1"/>
</dbReference>
<dbReference type="InterPro" id="IPR011853">
    <property type="entry name" value="TRAP_DctM-Dct_fused"/>
</dbReference>
<sequence length="635" mass="66317">MALFTSEGPEDPPSPLRVPFIDKIRTNAAFALCVAMSLFHLYTAGIDLLQTPVQRAVHVGFVLVLVFLLHPLRRWRWIDALLVLCSIAGTGYIALFSDAIALRGGKVLPYELVLGTLTLIAVLEAGRRVLGRTLPLLGLAFLLYCRYGRYAPSIFMHRGYSLERIVQHLYLTTEGVFGVAVGVSSTFIFLFILFGAFLSGSGGARFFNNLALSLTGRSPGGPAKVAIVASGLLGTINGSSIANVATTGAFTIPLMKKAGYTPEEAGAIEACASTGGQLMPPIMGAGAFVMSEFLNVPYARILSAAIVPALLYYAGLFLNVHLRARRAGLKGLGGDAPGVREVLRDDGHLLLPLLLIVVMLMRAYTPLKAAFWGILVMVGVAGLRRHTRMGPRLVVKALADGARGAVGTGIACAVVGFVVGGSSLTALGPTLSDNILDLAGGALLPTLFLAMGACLLLGMGLPTTANYIVTSTVVVPALVKMGVPPLSAHMFVFYFGIMADISPPVCLASFTAAGIAGANAAGTGIRALLFALTSFLLPYLFIYNPAILMEGGSPLSVLEVSVGAAVGIVAFAAALQGWWGVRLSVPLRIVALAAGALCFVPYTPLRLAGILASLGLGSAARWGGSFFVKESGVRK</sequence>
<gene>
    <name evidence="3" type="ORF">SY1_02810</name>
</gene>
<dbReference type="RefSeq" id="WP_015555939.1">
    <property type="nucleotide sequence ID" value="NC_021038.1"/>
</dbReference>
<dbReference type="InterPro" id="IPR010656">
    <property type="entry name" value="DctM"/>
</dbReference>
<accession>A0AB94IVL5</accession>
<feature type="transmembrane region" description="Helical" evidence="1">
    <location>
        <begin position="56"/>
        <end position="72"/>
    </location>
</feature>
<feature type="transmembrane region" description="Helical" evidence="1">
    <location>
        <begin position="447"/>
        <end position="479"/>
    </location>
</feature>
<dbReference type="Pfam" id="PF06808">
    <property type="entry name" value="DctM"/>
    <property type="match status" value="1"/>
</dbReference>
<feature type="transmembrane region" description="Helical" evidence="1">
    <location>
        <begin position="129"/>
        <end position="148"/>
    </location>
</feature>
<reference evidence="3 4" key="2">
    <citation type="submission" date="2010-03" db="EMBL/GenBank/DDBJ databases">
        <authorList>
            <person name="Pajon A."/>
        </authorList>
    </citation>
    <scope>NUCLEOTIDE SEQUENCE [LARGE SCALE GENOMIC DNA]</scope>
    <source>
        <strain evidence="3 4">SGP1</strain>
    </source>
</reference>
<feature type="transmembrane region" description="Helical" evidence="1">
    <location>
        <begin position="298"/>
        <end position="320"/>
    </location>
</feature>
<evidence type="ECO:0000256" key="1">
    <source>
        <dbReference type="SAM" id="Phobius"/>
    </source>
</evidence>
<evidence type="ECO:0000313" key="3">
    <source>
        <dbReference type="EMBL" id="CBL27792.1"/>
    </source>
</evidence>
<feature type="transmembrane region" description="Helical" evidence="1">
    <location>
        <begin position="28"/>
        <end position="49"/>
    </location>
</feature>
<feature type="domain" description="TRAP C4-dicarboxylate transport system permease DctM subunit" evidence="2">
    <location>
        <begin position="118"/>
        <end position="547"/>
    </location>
</feature>
<feature type="transmembrane region" description="Helical" evidence="1">
    <location>
        <begin position="169"/>
        <end position="198"/>
    </location>
</feature>
<feature type="transmembrane region" description="Helical" evidence="1">
    <location>
        <begin position="78"/>
        <end position="95"/>
    </location>
</feature>
<dbReference type="AlphaFoldDB" id="A0AB94IVL5"/>
<feature type="transmembrane region" description="Helical" evidence="1">
    <location>
        <begin position="585"/>
        <end position="605"/>
    </location>
</feature>
<feature type="transmembrane region" description="Helical" evidence="1">
    <location>
        <begin position="491"/>
        <end position="518"/>
    </location>
</feature>
<feature type="transmembrane region" description="Helical" evidence="1">
    <location>
        <begin position="524"/>
        <end position="543"/>
    </location>
</feature>
<protein>
    <submittedName>
        <fullName evidence="3">TRAP transporter, 4TM/12TM fusion protein</fullName>
    </submittedName>
</protein>
<dbReference type="Proteomes" id="UP000008957">
    <property type="component" value="Chromosome"/>
</dbReference>
<keyword evidence="4" id="KW-1185">Reference proteome</keyword>
<name>A0AB94IVL5_9BACT</name>
<dbReference type="EMBL" id="FP929056">
    <property type="protein sequence ID" value="CBL27792.1"/>
    <property type="molecule type" value="Genomic_DNA"/>
</dbReference>
<dbReference type="KEGG" id="sbr:SY1_02810"/>
<dbReference type="NCBIfam" id="TIGR02123">
    <property type="entry name" value="TRAP_fused"/>
    <property type="match status" value="1"/>
</dbReference>
<reference evidence="4" key="1">
    <citation type="submission" date="2010-03" db="EMBL/GenBank/DDBJ databases">
        <title>The genome sequence of Synergistetes sp. SGP1.</title>
        <authorList>
            <consortium name="metaHIT consortium -- http://www.metahit.eu/"/>
            <person name="Pajon A."/>
            <person name="Turner K."/>
            <person name="Parkhill J."/>
            <person name="Wade W."/>
            <person name="Vartoukian S."/>
        </authorList>
    </citation>
    <scope>NUCLEOTIDE SEQUENCE [LARGE SCALE GENOMIC DNA]</scope>
    <source>
        <strain evidence="4">SGP1</strain>
    </source>
</reference>
<keyword evidence="1" id="KW-0472">Membrane</keyword>
<feature type="transmembrane region" description="Helical" evidence="1">
    <location>
        <begin position="369"/>
        <end position="384"/>
    </location>
</feature>
<feature type="transmembrane region" description="Helical" evidence="1">
    <location>
        <begin position="555"/>
        <end position="579"/>
    </location>
</feature>